<accession>A0A7C8I3D6</accession>
<dbReference type="Proteomes" id="UP000481861">
    <property type="component" value="Unassembled WGS sequence"/>
</dbReference>
<reference evidence="3 4" key="1">
    <citation type="submission" date="2020-01" db="EMBL/GenBank/DDBJ databases">
        <authorList>
            <consortium name="DOE Joint Genome Institute"/>
            <person name="Haridas S."/>
            <person name="Albert R."/>
            <person name="Binder M."/>
            <person name="Bloem J."/>
            <person name="Labutti K."/>
            <person name="Salamov A."/>
            <person name="Andreopoulos B."/>
            <person name="Baker S.E."/>
            <person name="Barry K."/>
            <person name="Bills G."/>
            <person name="Bluhm B.H."/>
            <person name="Cannon C."/>
            <person name="Castanera R."/>
            <person name="Culley D.E."/>
            <person name="Daum C."/>
            <person name="Ezra D."/>
            <person name="Gonzalez J.B."/>
            <person name="Henrissat B."/>
            <person name="Kuo A."/>
            <person name="Liang C."/>
            <person name="Lipzen A."/>
            <person name="Lutzoni F."/>
            <person name="Magnuson J."/>
            <person name="Mondo S."/>
            <person name="Nolan M."/>
            <person name="Ohm R."/>
            <person name="Pangilinan J."/>
            <person name="Park H.-J.H."/>
            <person name="Ramirez L."/>
            <person name="Alfaro M."/>
            <person name="Sun H."/>
            <person name="Tritt A."/>
            <person name="Yoshinaga Y."/>
            <person name="Zwiers L.-H.L."/>
            <person name="Turgeon B.G."/>
            <person name="Goodwin S.B."/>
            <person name="Spatafora J.W."/>
            <person name="Crous P.W."/>
            <person name="Grigoriev I.V."/>
        </authorList>
    </citation>
    <scope>NUCLEOTIDE SEQUENCE [LARGE SCALE GENOMIC DNA]</scope>
    <source>
        <strain evidence="3 4">CBS 611.86</strain>
    </source>
</reference>
<feature type="compositionally biased region" description="Low complexity" evidence="1">
    <location>
        <begin position="199"/>
        <end position="216"/>
    </location>
</feature>
<evidence type="ECO:0008006" key="5">
    <source>
        <dbReference type="Google" id="ProtNLM"/>
    </source>
</evidence>
<feature type="region of interest" description="Disordered" evidence="1">
    <location>
        <begin position="197"/>
        <end position="243"/>
    </location>
</feature>
<dbReference type="AlphaFoldDB" id="A0A7C8I3D6"/>
<evidence type="ECO:0000313" key="4">
    <source>
        <dbReference type="Proteomes" id="UP000481861"/>
    </source>
</evidence>
<gene>
    <name evidence="3" type="ORF">BDV95DRAFT_598231</name>
</gene>
<evidence type="ECO:0000256" key="2">
    <source>
        <dbReference type="SAM" id="Phobius"/>
    </source>
</evidence>
<dbReference type="OrthoDB" id="10674993at2759"/>
<feature type="transmembrane region" description="Helical" evidence="2">
    <location>
        <begin position="249"/>
        <end position="273"/>
    </location>
</feature>
<organism evidence="3 4">
    <name type="scientific">Massariosphaeria phaeospora</name>
    <dbReference type="NCBI Taxonomy" id="100035"/>
    <lineage>
        <taxon>Eukaryota</taxon>
        <taxon>Fungi</taxon>
        <taxon>Dikarya</taxon>
        <taxon>Ascomycota</taxon>
        <taxon>Pezizomycotina</taxon>
        <taxon>Dothideomycetes</taxon>
        <taxon>Pleosporomycetidae</taxon>
        <taxon>Pleosporales</taxon>
        <taxon>Pleosporales incertae sedis</taxon>
        <taxon>Massariosphaeria</taxon>
    </lineage>
</organism>
<feature type="region of interest" description="Disordered" evidence="1">
    <location>
        <begin position="280"/>
        <end position="299"/>
    </location>
</feature>
<evidence type="ECO:0000256" key="1">
    <source>
        <dbReference type="SAM" id="MobiDB-lite"/>
    </source>
</evidence>
<name>A0A7C8I3D6_9PLEO</name>
<keyword evidence="4" id="KW-1185">Reference proteome</keyword>
<feature type="region of interest" description="Disordered" evidence="1">
    <location>
        <begin position="307"/>
        <end position="333"/>
    </location>
</feature>
<comment type="caution">
    <text evidence="3">The sequence shown here is derived from an EMBL/GenBank/DDBJ whole genome shotgun (WGS) entry which is preliminary data.</text>
</comment>
<keyword evidence="2" id="KW-0812">Transmembrane</keyword>
<protein>
    <recommendedName>
        <fullName evidence="5">Mid2 domain-containing protein</fullName>
    </recommendedName>
</protein>
<sequence>MTAMNNSINGCTIYHESDSCPGTTASCTLYTDYTYDTPFCHSVGAESFVDDISTLHSRYISFDVTNHSSFYTYTTSTEFDKRCLPGPLTDSRGNACGLWYEGETCPRGHSAVETVVYRGTTVMYCCPISPALQGINSHYFFIRGIIDEIIDELLCEYSWLASSATALPDGISSEHHDFTESFKPTHRNSMLIRPIIVNPPSTQSASPGSTSSLASTTPPPPATATTATAPPSPPGLTRPPNQLSTSTKIGIGVGAGIGGLLLLSALATILFLFRRYQKSEQERKKDKPELHGDTMPKHRIVGEIKGEPIHELGDTSSPVEIGVGEETGNQPSV</sequence>
<keyword evidence="2" id="KW-0472">Membrane</keyword>
<proteinExistence type="predicted"/>
<evidence type="ECO:0000313" key="3">
    <source>
        <dbReference type="EMBL" id="KAF2867092.1"/>
    </source>
</evidence>
<dbReference type="EMBL" id="JAADJZ010000024">
    <property type="protein sequence ID" value="KAF2867092.1"/>
    <property type="molecule type" value="Genomic_DNA"/>
</dbReference>
<keyword evidence="2" id="KW-1133">Transmembrane helix</keyword>